<dbReference type="Gene3D" id="3.40.50.1820">
    <property type="entry name" value="alpha/beta hydrolase"/>
    <property type="match status" value="1"/>
</dbReference>
<dbReference type="Pfam" id="PF12697">
    <property type="entry name" value="Abhydrolase_6"/>
    <property type="match status" value="1"/>
</dbReference>
<dbReference type="AlphaFoldDB" id="A0A5J6FI78"/>
<feature type="region of interest" description="Disordered" evidence="1">
    <location>
        <begin position="172"/>
        <end position="194"/>
    </location>
</feature>
<dbReference type="SUPFAM" id="SSF53474">
    <property type="entry name" value="alpha/beta-Hydrolases"/>
    <property type="match status" value="1"/>
</dbReference>
<evidence type="ECO:0000259" key="2">
    <source>
        <dbReference type="Pfam" id="PF12697"/>
    </source>
</evidence>
<reference evidence="3 4" key="1">
    <citation type="submission" date="2017-09" db="EMBL/GenBank/DDBJ databases">
        <authorList>
            <person name="Lee N."/>
            <person name="Cho B.-K."/>
        </authorList>
    </citation>
    <scope>NUCLEOTIDE SEQUENCE [LARGE SCALE GENOMIC DNA]</scope>
    <source>
        <strain evidence="3 4">ATCC 12769</strain>
    </source>
</reference>
<dbReference type="OrthoDB" id="3210164at2"/>
<dbReference type="InterPro" id="IPR000073">
    <property type="entry name" value="AB_hydrolase_1"/>
</dbReference>
<feature type="domain" description="AB hydrolase-1" evidence="2">
    <location>
        <begin position="33"/>
        <end position="278"/>
    </location>
</feature>
<evidence type="ECO:0000313" key="3">
    <source>
        <dbReference type="EMBL" id="QEU76309.1"/>
    </source>
</evidence>
<dbReference type="EMBL" id="CP023702">
    <property type="protein sequence ID" value="QEU76309.1"/>
    <property type="molecule type" value="Genomic_DNA"/>
</dbReference>
<dbReference type="GO" id="GO:0016787">
    <property type="term" value="F:hydrolase activity"/>
    <property type="evidence" value="ECO:0007669"/>
    <property type="project" value="UniProtKB-KW"/>
</dbReference>
<name>A0A5J6FI78_9ACTN</name>
<evidence type="ECO:0000256" key="1">
    <source>
        <dbReference type="SAM" id="MobiDB-lite"/>
    </source>
</evidence>
<sequence>MTDRPHTTVRTGSLKVPGATLHHEVRGSGPLLLLMAGGSADAGLYESLAADLADRWTVITYDPRCYSRSRLDAPPADQRVTDHSDDALRLIEHIGSGGERACVFGSSASAVVALDLLSRHPERLGTVVAHEPPVVEVLPDPETGRALFAEVRAAFRRDGAKAAAAVMSAGIGEGASRPQDDGAASAPPPLTPETLRRMRANLPVFLEHMLCPFTGYAPDTAALEAAADRLVLAVGEESGEQLTARPVRALAQRFGRKAAPFPGGHLGVVERPAEFAAALRAAFTG</sequence>
<dbReference type="KEGG" id="snk:CP967_00850"/>
<gene>
    <name evidence="3" type="ORF">CP967_00850</name>
</gene>
<protein>
    <submittedName>
        <fullName evidence="3">Alpha/beta hydrolase</fullName>
    </submittedName>
</protein>
<accession>A0A5J6FI78</accession>
<dbReference type="RefSeq" id="WP_150486060.1">
    <property type="nucleotide sequence ID" value="NZ_BMUV01000011.1"/>
</dbReference>
<keyword evidence="4" id="KW-1185">Reference proteome</keyword>
<evidence type="ECO:0000313" key="4">
    <source>
        <dbReference type="Proteomes" id="UP000326178"/>
    </source>
</evidence>
<keyword evidence="3" id="KW-0378">Hydrolase</keyword>
<organism evidence="3 4">
    <name type="scientific">Streptomyces nitrosporeus</name>
    <dbReference type="NCBI Taxonomy" id="28894"/>
    <lineage>
        <taxon>Bacteria</taxon>
        <taxon>Bacillati</taxon>
        <taxon>Actinomycetota</taxon>
        <taxon>Actinomycetes</taxon>
        <taxon>Kitasatosporales</taxon>
        <taxon>Streptomycetaceae</taxon>
        <taxon>Streptomyces</taxon>
    </lineage>
</organism>
<dbReference type="Proteomes" id="UP000326178">
    <property type="component" value="Chromosome"/>
</dbReference>
<proteinExistence type="predicted"/>
<dbReference type="InterPro" id="IPR029058">
    <property type="entry name" value="AB_hydrolase_fold"/>
</dbReference>